<dbReference type="RefSeq" id="WP_172840322.1">
    <property type="nucleotide sequence ID" value="NZ_CP054491.1"/>
</dbReference>
<accession>A0A6N0HWE0</accession>
<dbReference type="EMBL" id="CP054491">
    <property type="protein sequence ID" value="QKQ26695.1"/>
    <property type="molecule type" value="Genomic_DNA"/>
</dbReference>
<keyword evidence="1" id="KW-0472">Membrane</keyword>
<dbReference type="Proteomes" id="UP000509658">
    <property type="component" value="Chromosome"/>
</dbReference>
<keyword evidence="3" id="KW-1185">Reference proteome</keyword>
<sequence>MPFVEKTVEKTKECAGTFLCRYKVILLLFILLIAGSIFGVVYFTNK</sequence>
<keyword evidence="1" id="KW-0812">Transmembrane</keyword>
<proteinExistence type="predicted"/>
<evidence type="ECO:0000313" key="3">
    <source>
        <dbReference type="Proteomes" id="UP000509658"/>
    </source>
</evidence>
<reference evidence="2 3" key="1">
    <citation type="submission" date="2020-05" db="EMBL/GenBank/DDBJ databases">
        <title>Horizontal transmission and recombination maintain forever young bacterial symbiont genomes.</title>
        <authorList>
            <person name="Russell S.L."/>
            <person name="Pepper-Tunick E."/>
            <person name="Svedberg J."/>
            <person name="Byrne A."/>
            <person name="Ruelas Castillo J."/>
            <person name="Vollmers C."/>
            <person name="Beinart R.A."/>
            <person name="Corbett-Detig R."/>
        </authorList>
    </citation>
    <scope>NUCLEOTIDE SEQUENCE [LARGE SCALE GENOMIC DNA]</scope>
    <source>
        <strain evidence="2">Santa_Monica_outfall</strain>
    </source>
</reference>
<evidence type="ECO:0000313" key="2">
    <source>
        <dbReference type="EMBL" id="QKQ26695.1"/>
    </source>
</evidence>
<name>A0A6N0HWE0_9GAMM</name>
<protein>
    <submittedName>
        <fullName evidence="2">Uncharacterized protein</fullName>
    </submittedName>
</protein>
<dbReference type="KEGG" id="rev:HUE57_10690"/>
<keyword evidence="1" id="KW-1133">Transmembrane helix</keyword>
<feature type="transmembrane region" description="Helical" evidence="1">
    <location>
        <begin position="24"/>
        <end position="43"/>
    </location>
</feature>
<organism evidence="2 3">
    <name type="scientific">Candidatus Reidiella endopervernicosa</name>
    <dbReference type="NCBI Taxonomy" id="2738883"/>
    <lineage>
        <taxon>Bacteria</taxon>
        <taxon>Pseudomonadati</taxon>
        <taxon>Pseudomonadota</taxon>
        <taxon>Gammaproteobacteria</taxon>
        <taxon>Candidatus Reidiella</taxon>
    </lineage>
</organism>
<gene>
    <name evidence="2" type="ORF">HUE57_10690</name>
</gene>
<evidence type="ECO:0000256" key="1">
    <source>
        <dbReference type="SAM" id="Phobius"/>
    </source>
</evidence>
<dbReference type="AlphaFoldDB" id="A0A6N0HWE0"/>